<name>A0ABQ2A638_9BACL</name>
<sequence>MEQTAKPKQPLYKNLFVQIIASIVLGILVGYLWPTVGIALKPLGDGFIKLIKMIISPLVFVVVVLGIAKVGNMKTVGRIGGKALLYFEAVTTIALIIGLVVANVMKPGAGMKVDPATLSTDAVGSVTKNAELPHGVDFFMNIIPESVVSAFATNTMLQVLLVSCLFGFALVKVGGRTSEFLIEAFDHISHVIFQIMGFIMKLTAIATFGAMAFTVSQYGMQTLLGFGKLFLAMTVACLLFLLVLEVIMRVFVGIGLWKAIKLVREEIMFAFATGSTEAVMPQIMTKLEKAGCHRSVVGLVVPTGYSFNLDGASIYLALALVFLAQATGVDLSLTEQLILLGVLLLTSKGMAGIPGSAFVALSATAASTGSIPVAAVALMLAPDRIMGNYRTTINIIGYVVATFVVARWEGLFDRERALHVLSGKGTVADFPADPDPAASAEKDGQPHEAESIYKPKPTAEQV</sequence>
<feature type="transmembrane region" description="Helical" evidence="8">
    <location>
        <begin position="387"/>
        <end position="406"/>
    </location>
</feature>
<dbReference type="PANTHER" id="PTHR42865:SF1">
    <property type="entry name" value="AEROBIC C4-DICARBOXYLATE TRANSPORT PROTEIN"/>
    <property type="match status" value="1"/>
</dbReference>
<evidence type="ECO:0000256" key="2">
    <source>
        <dbReference type="ARBA" id="ARBA00022448"/>
    </source>
</evidence>
<organism evidence="9 10">
    <name type="scientific">Saccharibacillus endophyticus</name>
    <dbReference type="NCBI Taxonomy" id="2060666"/>
    <lineage>
        <taxon>Bacteria</taxon>
        <taxon>Bacillati</taxon>
        <taxon>Bacillota</taxon>
        <taxon>Bacilli</taxon>
        <taxon>Bacillales</taxon>
        <taxon>Paenibacillaceae</taxon>
        <taxon>Saccharibacillus</taxon>
    </lineage>
</organism>
<comment type="caution">
    <text evidence="9">The sequence shown here is derived from an EMBL/GenBank/DDBJ whole genome shotgun (WGS) entry which is preliminary data.</text>
</comment>
<feature type="transmembrane region" description="Helical" evidence="8">
    <location>
        <begin position="357"/>
        <end position="381"/>
    </location>
</feature>
<evidence type="ECO:0000256" key="7">
    <source>
        <dbReference type="SAM" id="MobiDB-lite"/>
    </source>
</evidence>
<feature type="region of interest" description="Disordered" evidence="7">
    <location>
        <begin position="428"/>
        <end position="462"/>
    </location>
</feature>
<evidence type="ECO:0000313" key="9">
    <source>
        <dbReference type="EMBL" id="GGH85650.1"/>
    </source>
</evidence>
<evidence type="ECO:0000256" key="3">
    <source>
        <dbReference type="ARBA" id="ARBA00022692"/>
    </source>
</evidence>
<accession>A0ABQ2A638</accession>
<proteinExistence type="predicted"/>
<protein>
    <submittedName>
        <fullName evidence="9">C4-dicarboxylate transporter DctA</fullName>
    </submittedName>
</protein>
<dbReference type="PRINTS" id="PR00173">
    <property type="entry name" value="EDTRNSPORT"/>
</dbReference>
<keyword evidence="6 8" id="KW-0472">Membrane</keyword>
<feature type="transmembrane region" description="Helical" evidence="8">
    <location>
        <begin position="225"/>
        <end position="247"/>
    </location>
</feature>
<dbReference type="InterPro" id="IPR001991">
    <property type="entry name" value="Na-dicarboxylate_symporter"/>
</dbReference>
<evidence type="ECO:0000256" key="5">
    <source>
        <dbReference type="ARBA" id="ARBA00022989"/>
    </source>
</evidence>
<keyword evidence="5 8" id="KW-1133">Transmembrane helix</keyword>
<keyword evidence="10" id="KW-1185">Reference proteome</keyword>
<dbReference type="InterPro" id="IPR018107">
    <property type="entry name" value="Na-dicarboxylate_symporter_CS"/>
</dbReference>
<dbReference type="RefSeq" id="WP_172246809.1">
    <property type="nucleotide sequence ID" value="NZ_BMDD01000006.1"/>
</dbReference>
<evidence type="ECO:0000256" key="4">
    <source>
        <dbReference type="ARBA" id="ARBA00022847"/>
    </source>
</evidence>
<feature type="compositionally biased region" description="Low complexity" evidence="7">
    <location>
        <begin position="428"/>
        <end position="439"/>
    </location>
</feature>
<dbReference type="NCBIfam" id="NF002461">
    <property type="entry name" value="PRK01663.1"/>
    <property type="match status" value="1"/>
</dbReference>
<keyword evidence="2" id="KW-0813">Transport</keyword>
<comment type="subcellular location">
    <subcellularLocation>
        <location evidence="1">Membrane</location>
        <topology evidence="1">Multi-pass membrane protein</topology>
    </subcellularLocation>
</comment>
<dbReference type="PANTHER" id="PTHR42865">
    <property type="entry name" value="PROTON/GLUTAMATE-ASPARTATE SYMPORTER"/>
    <property type="match status" value="1"/>
</dbReference>
<dbReference type="PROSITE" id="PS00714">
    <property type="entry name" value="NA_DICARBOXYL_SYMP_2"/>
    <property type="match status" value="1"/>
</dbReference>
<dbReference type="InterPro" id="IPR036458">
    <property type="entry name" value="Na:dicarbo_symporter_sf"/>
</dbReference>
<feature type="transmembrane region" description="Helical" evidence="8">
    <location>
        <begin position="147"/>
        <end position="171"/>
    </location>
</feature>
<feature type="compositionally biased region" description="Basic and acidic residues" evidence="7">
    <location>
        <begin position="440"/>
        <end position="453"/>
    </location>
</feature>
<evidence type="ECO:0000256" key="1">
    <source>
        <dbReference type="ARBA" id="ARBA00004141"/>
    </source>
</evidence>
<feature type="transmembrane region" description="Helical" evidence="8">
    <location>
        <begin position="12"/>
        <end position="33"/>
    </location>
</feature>
<feature type="transmembrane region" description="Helical" evidence="8">
    <location>
        <begin position="83"/>
        <end position="105"/>
    </location>
</feature>
<dbReference type="Gene3D" id="1.10.3860.10">
    <property type="entry name" value="Sodium:dicarboxylate symporter"/>
    <property type="match status" value="1"/>
</dbReference>
<dbReference type="Pfam" id="PF00375">
    <property type="entry name" value="SDF"/>
    <property type="match status" value="1"/>
</dbReference>
<dbReference type="SUPFAM" id="SSF118215">
    <property type="entry name" value="Proton glutamate symport protein"/>
    <property type="match status" value="1"/>
</dbReference>
<keyword evidence="4" id="KW-0769">Symport</keyword>
<feature type="transmembrane region" description="Helical" evidence="8">
    <location>
        <begin position="191"/>
        <end position="213"/>
    </location>
</feature>
<evidence type="ECO:0000256" key="6">
    <source>
        <dbReference type="ARBA" id="ARBA00023136"/>
    </source>
</evidence>
<feature type="transmembrane region" description="Helical" evidence="8">
    <location>
        <begin position="53"/>
        <end position="71"/>
    </location>
</feature>
<dbReference type="EMBL" id="BMDD01000006">
    <property type="protein sequence ID" value="GGH85650.1"/>
    <property type="molecule type" value="Genomic_DNA"/>
</dbReference>
<gene>
    <name evidence="9" type="ORF">GCM10007362_43570</name>
</gene>
<reference evidence="10" key="1">
    <citation type="journal article" date="2019" name="Int. J. Syst. Evol. Microbiol.">
        <title>The Global Catalogue of Microorganisms (GCM) 10K type strain sequencing project: providing services to taxonomists for standard genome sequencing and annotation.</title>
        <authorList>
            <consortium name="The Broad Institute Genomics Platform"/>
            <consortium name="The Broad Institute Genome Sequencing Center for Infectious Disease"/>
            <person name="Wu L."/>
            <person name="Ma J."/>
        </authorList>
    </citation>
    <scope>NUCLEOTIDE SEQUENCE [LARGE SCALE GENOMIC DNA]</scope>
    <source>
        <strain evidence="10">CCM 8702</strain>
    </source>
</reference>
<evidence type="ECO:0000313" key="10">
    <source>
        <dbReference type="Proteomes" id="UP000605427"/>
    </source>
</evidence>
<feature type="transmembrane region" description="Helical" evidence="8">
    <location>
        <begin position="314"/>
        <end position="345"/>
    </location>
</feature>
<dbReference type="Proteomes" id="UP000605427">
    <property type="component" value="Unassembled WGS sequence"/>
</dbReference>
<evidence type="ECO:0000256" key="8">
    <source>
        <dbReference type="SAM" id="Phobius"/>
    </source>
</evidence>
<keyword evidence="3 8" id="KW-0812">Transmembrane</keyword>
<dbReference type="PROSITE" id="PS00713">
    <property type="entry name" value="NA_DICARBOXYL_SYMP_1"/>
    <property type="match status" value="1"/>
</dbReference>